<protein>
    <submittedName>
        <fullName evidence="1">Uncharacterized protein</fullName>
    </submittedName>
</protein>
<proteinExistence type="predicted"/>
<dbReference type="AlphaFoldDB" id="A0A6S6RY01"/>
<name>A0A6S6RY01_9BACT</name>
<organism evidence="1">
    <name type="scientific">uncultured Sulfurovum sp</name>
    <dbReference type="NCBI Taxonomy" id="269237"/>
    <lineage>
        <taxon>Bacteria</taxon>
        <taxon>Pseudomonadati</taxon>
        <taxon>Campylobacterota</taxon>
        <taxon>Epsilonproteobacteria</taxon>
        <taxon>Campylobacterales</taxon>
        <taxon>Sulfurovaceae</taxon>
        <taxon>Sulfurovum</taxon>
        <taxon>environmental samples</taxon>
    </lineage>
</organism>
<gene>
    <name evidence="1" type="ORF">HELGO_WM28871</name>
</gene>
<dbReference type="EMBL" id="CACVAU010000005">
    <property type="protein sequence ID" value="CAA6801980.1"/>
    <property type="molecule type" value="Genomic_DNA"/>
</dbReference>
<reference evidence="1" key="1">
    <citation type="submission" date="2020-01" db="EMBL/GenBank/DDBJ databases">
        <authorList>
            <person name="Meier V. D."/>
            <person name="Meier V D."/>
        </authorList>
    </citation>
    <scope>NUCLEOTIDE SEQUENCE</scope>
    <source>
        <strain evidence="1">HLG_WM_MAG_05</strain>
    </source>
</reference>
<accession>A0A6S6RY01</accession>
<sequence length="46" mass="5211">MRNFVIFLVIIVVGILAYQVATPYLEEMGIDMNLTAVDDVDVEKHD</sequence>
<evidence type="ECO:0000313" key="1">
    <source>
        <dbReference type="EMBL" id="CAA6801980.1"/>
    </source>
</evidence>